<reference evidence="3 4" key="1">
    <citation type="submission" date="2016-10" db="EMBL/GenBank/DDBJ databases">
        <authorList>
            <person name="de Groot N.N."/>
        </authorList>
    </citation>
    <scope>NUCLEOTIDE SEQUENCE [LARGE SCALE GENOMIC DNA]</scope>
    <source>
        <strain evidence="3 4">DSM 27375</strain>
    </source>
</reference>
<keyword evidence="1" id="KW-1133">Transmembrane helix</keyword>
<accession>A0A1G7GLT4</accession>
<dbReference type="EMBL" id="FNBL01000001">
    <property type="protein sequence ID" value="SDE89090.1"/>
    <property type="molecule type" value="Genomic_DNA"/>
</dbReference>
<dbReference type="InterPro" id="IPR036465">
    <property type="entry name" value="vWFA_dom_sf"/>
</dbReference>
<dbReference type="InterPro" id="IPR028087">
    <property type="entry name" value="Tad_N"/>
</dbReference>
<protein>
    <submittedName>
        <fullName evidence="3">Putative Flp pilus-assembly TadE/G-like</fullName>
    </submittedName>
</protein>
<evidence type="ECO:0000313" key="4">
    <source>
        <dbReference type="Proteomes" id="UP000182284"/>
    </source>
</evidence>
<dbReference type="RefSeq" id="WP_074640908.1">
    <property type="nucleotide sequence ID" value="NZ_FNBL01000001.1"/>
</dbReference>
<keyword evidence="1" id="KW-0472">Membrane</keyword>
<organism evidence="3 4">
    <name type="scientific">Celeribacter baekdonensis</name>
    <dbReference type="NCBI Taxonomy" id="875171"/>
    <lineage>
        <taxon>Bacteria</taxon>
        <taxon>Pseudomonadati</taxon>
        <taxon>Pseudomonadota</taxon>
        <taxon>Alphaproteobacteria</taxon>
        <taxon>Rhodobacterales</taxon>
        <taxon>Roseobacteraceae</taxon>
        <taxon>Celeribacter</taxon>
    </lineage>
</organism>
<proteinExistence type="predicted"/>
<feature type="domain" description="Putative Flp pilus-assembly TadG-like N-terminal" evidence="2">
    <location>
        <begin position="68"/>
        <end position="114"/>
    </location>
</feature>
<sequence>MLGIFRGDEIVVDLVNTQRASGLAQNDAARELRGKKVLSSLRRKGHRGSLLSHLRLPHPALYAKEEQGSLAVFGLFTFVIVMILAGIGVDIIRHETLRTELQNTLDRAVLAAANLENSFDPEVVVEDYFAKAGLSQYLTNVKTEVSGQGRRVTATVSADIPTYFMKFAAVDTLSLASHGAAEQGLANLEISLVLDVSNSMNSSNRIGNLSIAGQEFAQTIFDNSAPDAVSMSVVPYSTQVNAGPTILSEFNVTDAHSNSYCLNFTSSDFETTNIEPKDYAGAKYYQQTLAFDPWYYNDFNQGTILEVCDPHSYNRILPFSNSLSEVQSKISNLRADGNTSIDVGVKWGAALLDTSAAPLTGALIASGEVSPSMTGRPAVASASTLKVMVVMTDGVNTTQYYMPSNYRSGNSDIYLAPDGRVSFSVRKRTCSYYSCWYETKWYEPQSRNYYSSVYGGSNATPLTWPEVWQRFTVESHAYARYYGSGSSNDYYFWTGATRTGVSGTTKNERLNDICTAAKNNGVLIFTIGFEAPNDAEQVLISCASSPAHYYDVDGLEISDAFAAIATKVTELRLVE</sequence>
<name>A0A1G7GLT4_9RHOB</name>
<dbReference type="Gene3D" id="3.40.50.410">
    <property type="entry name" value="von Willebrand factor, type A domain"/>
    <property type="match status" value="1"/>
</dbReference>
<dbReference type="AlphaFoldDB" id="A0A1G7GLT4"/>
<dbReference type="OrthoDB" id="7522752at2"/>
<evidence type="ECO:0000256" key="1">
    <source>
        <dbReference type="SAM" id="Phobius"/>
    </source>
</evidence>
<dbReference type="SUPFAM" id="SSF53300">
    <property type="entry name" value="vWA-like"/>
    <property type="match status" value="1"/>
</dbReference>
<dbReference type="Pfam" id="PF13400">
    <property type="entry name" value="Tad"/>
    <property type="match status" value="1"/>
</dbReference>
<evidence type="ECO:0000313" key="3">
    <source>
        <dbReference type="EMBL" id="SDE89090.1"/>
    </source>
</evidence>
<gene>
    <name evidence="3" type="ORF">SAMN04488117_101623</name>
</gene>
<feature type="transmembrane region" description="Helical" evidence="1">
    <location>
        <begin position="70"/>
        <end position="92"/>
    </location>
</feature>
<keyword evidence="1" id="KW-0812">Transmembrane</keyword>
<dbReference type="Proteomes" id="UP000182284">
    <property type="component" value="Unassembled WGS sequence"/>
</dbReference>
<evidence type="ECO:0000259" key="2">
    <source>
        <dbReference type="Pfam" id="PF13400"/>
    </source>
</evidence>